<dbReference type="InterPro" id="IPR036390">
    <property type="entry name" value="WH_DNA-bd_sf"/>
</dbReference>
<gene>
    <name evidence="8" type="ORF">BSTOLATCC_MIC57771</name>
</gene>
<dbReference type="PANTHER" id="PTHR10015">
    <property type="entry name" value="HEAT SHOCK TRANSCRIPTION FACTOR"/>
    <property type="match status" value="1"/>
</dbReference>
<evidence type="ECO:0000256" key="4">
    <source>
        <dbReference type="RuleBase" id="RU004020"/>
    </source>
</evidence>
<name>A0AAU9K776_9CILI</name>
<comment type="subcellular location">
    <subcellularLocation>
        <location evidence="1">Nucleus</location>
    </subcellularLocation>
</comment>
<feature type="compositionally biased region" description="Basic and acidic residues" evidence="6">
    <location>
        <begin position="230"/>
        <end position="244"/>
    </location>
</feature>
<feature type="region of interest" description="Disordered" evidence="6">
    <location>
        <begin position="230"/>
        <end position="265"/>
    </location>
</feature>
<evidence type="ECO:0000256" key="3">
    <source>
        <dbReference type="ARBA" id="ARBA00023242"/>
    </source>
</evidence>
<feature type="coiled-coil region" evidence="5">
    <location>
        <begin position="130"/>
        <end position="164"/>
    </location>
</feature>
<dbReference type="PROSITE" id="PS00434">
    <property type="entry name" value="HSF_DOMAIN"/>
    <property type="match status" value="1"/>
</dbReference>
<keyword evidence="9" id="KW-1185">Reference proteome</keyword>
<feature type="domain" description="HSF-type DNA-binding" evidence="7">
    <location>
        <begin position="52"/>
        <end position="76"/>
    </location>
</feature>
<dbReference type="GO" id="GO:0043565">
    <property type="term" value="F:sequence-specific DNA binding"/>
    <property type="evidence" value="ECO:0007669"/>
    <property type="project" value="InterPro"/>
</dbReference>
<comment type="caution">
    <text evidence="8">The sequence shown here is derived from an EMBL/GenBank/DDBJ whole genome shotgun (WGS) entry which is preliminary data.</text>
</comment>
<keyword evidence="2" id="KW-0238">DNA-binding</keyword>
<dbReference type="PRINTS" id="PR00056">
    <property type="entry name" value="HSFDOMAIN"/>
</dbReference>
<dbReference type="SMART" id="SM00415">
    <property type="entry name" value="HSF"/>
    <property type="match status" value="1"/>
</dbReference>
<keyword evidence="3" id="KW-0539">Nucleus</keyword>
<keyword evidence="5" id="KW-0175">Coiled coil</keyword>
<dbReference type="FunFam" id="1.10.10.10:FF:000334">
    <property type="entry name" value="Heat shock factor protein 2"/>
    <property type="match status" value="1"/>
</dbReference>
<dbReference type="GO" id="GO:0005634">
    <property type="term" value="C:nucleus"/>
    <property type="evidence" value="ECO:0007669"/>
    <property type="project" value="UniProtKB-SubCell"/>
</dbReference>
<dbReference type="AlphaFoldDB" id="A0AAU9K776"/>
<reference evidence="8" key="1">
    <citation type="submission" date="2021-09" db="EMBL/GenBank/DDBJ databases">
        <authorList>
            <consortium name="AG Swart"/>
            <person name="Singh M."/>
            <person name="Singh A."/>
            <person name="Seah K."/>
            <person name="Emmerich C."/>
        </authorList>
    </citation>
    <scope>NUCLEOTIDE SEQUENCE</scope>
    <source>
        <strain evidence="8">ATCC30299</strain>
    </source>
</reference>
<sequence>MRTKSNTSEAPSFLQKTYDMLNNSELSEIISWSEEGDAFTIKNIKEFSSQVLPRYFKHCNFASFVRQLNMYDFHKIRSTGNDNTFKHSHFIRDRIDLLKEIKRKSTEPNWAVTPVNNLTKSEMAPIIQKMIELHKKNTATEELVRSLEEKVVELTQERTILDTQLWKTQERVREIEQAIYITASLMKKAGKEFPMHIKAIFKEPQLKSIQPELPQKRRKIEQLSIEELLKVPETPKDSNEKEENSPLNDVSEAFDESSLEHWLET</sequence>
<evidence type="ECO:0000313" key="9">
    <source>
        <dbReference type="Proteomes" id="UP001162131"/>
    </source>
</evidence>
<dbReference type="EMBL" id="CAJZBQ010000056">
    <property type="protein sequence ID" value="CAG9332950.1"/>
    <property type="molecule type" value="Genomic_DNA"/>
</dbReference>
<dbReference type="SUPFAM" id="SSF46785">
    <property type="entry name" value="Winged helix' DNA-binding domain"/>
    <property type="match status" value="1"/>
</dbReference>
<dbReference type="Pfam" id="PF00447">
    <property type="entry name" value="HSF_DNA-bind"/>
    <property type="match status" value="1"/>
</dbReference>
<protein>
    <recommendedName>
        <fullName evidence="7">HSF-type DNA-binding domain-containing protein</fullName>
    </recommendedName>
</protein>
<evidence type="ECO:0000256" key="2">
    <source>
        <dbReference type="ARBA" id="ARBA00023125"/>
    </source>
</evidence>
<comment type="similarity">
    <text evidence="4">Belongs to the HSF family.</text>
</comment>
<evidence type="ECO:0000256" key="6">
    <source>
        <dbReference type="SAM" id="MobiDB-lite"/>
    </source>
</evidence>
<dbReference type="Gene3D" id="1.10.10.10">
    <property type="entry name" value="Winged helix-like DNA-binding domain superfamily/Winged helix DNA-binding domain"/>
    <property type="match status" value="1"/>
</dbReference>
<evidence type="ECO:0000313" key="8">
    <source>
        <dbReference type="EMBL" id="CAG9332950.1"/>
    </source>
</evidence>
<evidence type="ECO:0000259" key="7">
    <source>
        <dbReference type="PROSITE" id="PS00434"/>
    </source>
</evidence>
<proteinExistence type="inferred from homology"/>
<dbReference type="InterPro" id="IPR036388">
    <property type="entry name" value="WH-like_DNA-bd_sf"/>
</dbReference>
<dbReference type="GO" id="GO:0003700">
    <property type="term" value="F:DNA-binding transcription factor activity"/>
    <property type="evidence" value="ECO:0007669"/>
    <property type="project" value="InterPro"/>
</dbReference>
<evidence type="ECO:0000256" key="1">
    <source>
        <dbReference type="ARBA" id="ARBA00004123"/>
    </source>
</evidence>
<dbReference type="Proteomes" id="UP001162131">
    <property type="component" value="Unassembled WGS sequence"/>
</dbReference>
<accession>A0AAU9K776</accession>
<organism evidence="8 9">
    <name type="scientific">Blepharisma stoltei</name>
    <dbReference type="NCBI Taxonomy" id="1481888"/>
    <lineage>
        <taxon>Eukaryota</taxon>
        <taxon>Sar</taxon>
        <taxon>Alveolata</taxon>
        <taxon>Ciliophora</taxon>
        <taxon>Postciliodesmatophora</taxon>
        <taxon>Heterotrichea</taxon>
        <taxon>Heterotrichida</taxon>
        <taxon>Blepharismidae</taxon>
        <taxon>Blepharisma</taxon>
    </lineage>
</organism>
<dbReference type="SUPFAM" id="SSF90257">
    <property type="entry name" value="Myosin rod fragments"/>
    <property type="match status" value="1"/>
</dbReference>
<dbReference type="PANTHER" id="PTHR10015:SF206">
    <property type="entry name" value="HSF-TYPE DNA-BINDING DOMAIN-CONTAINING PROTEIN"/>
    <property type="match status" value="1"/>
</dbReference>
<dbReference type="InterPro" id="IPR000232">
    <property type="entry name" value="HSF_DNA-bd"/>
</dbReference>
<evidence type="ECO:0000256" key="5">
    <source>
        <dbReference type="SAM" id="Coils"/>
    </source>
</evidence>